<comment type="caution">
    <text evidence="2">The sequence shown here is derived from an EMBL/GenBank/DDBJ whole genome shotgun (WGS) entry which is preliminary data.</text>
</comment>
<reference evidence="2" key="1">
    <citation type="journal article" date="2017" name="Gigascience">
        <title>The genome draft of coconut (Cocos nucifera).</title>
        <authorList>
            <person name="Xiao Y."/>
            <person name="Xu P."/>
            <person name="Fan H."/>
            <person name="Baudouin L."/>
            <person name="Xia W."/>
            <person name="Bocs S."/>
            <person name="Xu J."/>
            <person name="Li Q."/>
            <person name="Guo A."/>
            <person name="Zhou L."/>
            <person name="Li J."/>
            <person name="Wu Y."/>
            <person name="Ma Z."/>
            <person name="Armero A."/>
            <person name="Issali A.E."/>
            <person name="Liu N."/>
            <person name="Peng M."/>
            <person name="Yang Y."/>
        </authorList>
    </citation>
    <scope>NUCLEOTIDE SEQUENCE</scope>
    <source>
        <tissue evidence="2">Spear leaf of Hainan Tall coconut</tissue>
    </source>
</reference>
<accession>A0A8K0I135</accession>
<feature type="compositionally biased region" description="Basic and acidic residues" evidence="1">
    <location>
        <begin position="8"/>
        <end position="23"/>
    </location>
</feature>
<dbReference type="EMBL" id="CM017874">
    <property type="protein sequence ID" value="KAG1333922.1"/>
    <property type="molecule type" value="Genomic_DNA"/>
</dbReference>
<sequence>MGSDLTGEGDRERETERSRDEKVGRKGFGLTIVVGHDSTEISSSFHTCPSTGYVQFSIRGAVGAYSVHLGISCSGTSTIGIYSTDGIYSTGGIYSIDS</sequence>
<dbReference type="AlphaFoldDB" id="A0A8K0I135"/>
<evidence type="ECO:0000256" key="1">
    <source>
        <dbReference type="SAM" id="MobiDB-lite"/>
    </source>
</evidence>
<organism evidence="2 3">
    <name type="scientific">Cocos nucifera</name>
    <name type="common">Coconut palm</name>
    <dbReference type="NCBI Taxonomy" id="13894"/>
    <lineage>
        <taxon>Eukaryota</taxon>
        <taxon>Viridiplantae</taxon>
        <taxon>Streptophyta</taxon>
        <taxon>Embryophyta</taxon>
        <taxon>Tracheophyta</taxon>
        <taxon>Spermatophyta</taxon>
        <taxon>Magnoliopsida</taxon>
        <taxon>Liliopsida</taxon>
        <taxon>Arecaceae</taxon>
        <taxon>Arecoideae</taxon>
        <taxon>Cocoseae</taxon>
        <taxon>Attaleinae</taxon>
        <taxon>Cocos</taxon>
    </lineage>
</organism>
<protein>
    <submittedName>
        <fullName evidence="2">Uncharacterized protein</fullName>
    </submittedName>
</protein>
<name>A0A8K0I135_COCNU</name>
<reference evidence="2" key="2">
    <citation type="submission" date="2019-07" db="EMBL/GenBank/DDBJ databases">
        <authorList>
            <person name="Yang Y."/>
            <person name="Bocs S."/>
            <person name="Baudouin L."/>
        </authorList>
    </citation>
    <scope>NUCLEOTIDE SEQUENCE</scope>
    <source>
        <tissue evidence="2">Spear leaf of Hainan Tall coconut</tissue>
    </source>
</reference>
<evidence type="ECO:0000313" key="2">
    <source>
        <dbReference type="EMBL" id="KAG1333922.1"/>
    </source>
</evidence>
<dbReference type="Proteomes" id="UP000797356">
    <property type="component" value="Chromosome 3"/>
</dbReference>
<proteinExistence type="predicted"/>
<feature type="region of interest" description="Disordered" evidence="1">
    <location>
        <begin position="1"/>
        <end position="23"/>
    </location>
</feature>
<gene>
    <name evidence="2" type="ORF">COCNU_03G000410</name>
</gene>
<keyword evidence="3" id="KW-1185">Reference proteome</keyword>
<evidence type="ECO:0000313" key="3">
    <source>
        <dbReference type="Proteomes" id="UP000797356"/>
    </source>
</evidence>